<sequence>MSMDALRDIGAFLEGERKRQQISLEELSEHTRISVRMLQALEAGEYEVIGTPLLIRGFLKVYCQALGVDPQPILEEYGSDIRRYDNEGERLQRFQSWMKGTRKKSGPSLILFLVLALGVTVAGLWAVWWPKYQLKRAQKAQSTLEAIYPQEELPGDLALKEDSGDLKEGSLTTPAVRPGVLPEGESPALLPESGTGETGPRLPEGMPLSKPEGSTDEAGGTAPLPGPKVAESETDRTVGSASPHTLHIVADEEAWIQVQVDDEKPHSRILKPGESAQWTLSQSAQIWTGNAGGIRVSWDGTSLKPLGKRGEVLRVKLPDARYLENP</sequence>
<dbReference type="InterPro" id="IPR010982">
    <property type="entry name" value="Lambda_DNA-bd_dom_sf"/>
</dbReference>
<name>A0A3N1UXK1_9BACT</name>
<accession>A0A3N1UXK1</accession>
<dbReference type="OrthoDB" id="9790252at2"/>
<dbReference type="SUPFAM" id="SSF47413">
    <property type="entry name" value="lambda repressor-like DNA-binding domains"/>
    <property type="match status" value="1"/>
</dbReference>
<evidence type="ECO:0000259" key="3">
    <source>
        <dbReference type="PROSITE" id="PS50943"/>
    </source>
</evidence>
<proteinExistence type="predicted"/>
<feature type="region of interest" description="Disordered" evidence="1">
    <location>
        <begin position="160"/>
        <end position="242"/>
    </location>
</feature>
<comment type="caution">
    <text evidence="4">The sequence shown here is derived from an EMBL/GenBank/DDBJ whole genome shotgun (WGS) entry which is preliminary data.</text>
</comment>
<evidence type="ECO:0000313" key="5">
    <source>
        <dbReference type="Proteomes" id="UP000276223"/>
    </source>
</evidence>
<reference evidence="4 5" key="1">
    <citation type="submission" date="2018-11" db="EMBL/GenBank/DDBJ databases">
        <title>Genomic Encyclopedia of Type Strains, Phase IV (KMG-IV): sequencing the most valuable type-strain genomes for metagenomic binning, comparative biology and taxonomic classification.</title>
        <authorList>
            <person name="Goeker M."/>
        </authorList>
    </citation>
    <scope>NUCLEOTIDE SEQUENCE [LARGE SCALE GENOMIC DNA]</scope>
    <source>
        <strain evidence="4 5">DSM 22027</strain>
    </source>
</reference>
<dbReference type="InterPro" id="IPR025194">
    <property type="entry name" value="RodZ-like_C"/>
</dbReference>
<organism evidence="4 5">
    <name type="scientific">Desulfosoma caldarium</name>
    <dbReference type="NCBI Taxonomy" id="610254"/>
    <lineage>
        <taxon>Bacteria</taxon>
        <taxon>Pseudomonadati</taxon>
        <taxon>Thermodesulfobacteriota</taxon>
        <taxon>Syntrophobacteria</taxon>
        <taxon>Syntrophobacterales</taxon>
        <taxon>Syntrophobacteraceae</taxon>
        <taxon>Desulfosoma</taxon>
    </lineage>
</organism>
<evidence type="ECO:0000256" key="1">
    <source>
        <dbReference type="SAM" id="MobiDB-lite"/>
    </source>
</evidence>
<keyword evidence="2" id="KW-0472">Membrane</keyword>
<dbReference type="Pfam" id="PF13464">
    <property type="entry name" value="RodZ_C"/>
    <property type="match status" value="1"/>
</dbReference>
<dbReference type="Pfam" id="PF13413">
    <property type="entry name" value="HTH_25"/>
    <property type="match status" value="1"/>
</dbReference>
<feature type="transmembrane region" description="Helical" evidence="2">
    <location>
        <begin position="109"/>
        <end position="129"/>
    </location>
</feature>
<dbReference type="PANTHER" id="PTHR34475">
    <property type="match status" value="1"/>
</dbReference>
<dbReference type="CDD" id="cd00093">
    <property type="entry name" value="HTH_XRE"/>
    <property type="match status" value="1"/>
</dbReference>
<feature type="domain" description="HTH cro/C1-type" evidence="3">
    <location>
        <begin position="13"/>
        <end position="73"/>
    </location>
</feature>
<gene>
    <name evidence="4" type="ORF">EDC27_1278</name>
</gene>
<protein>
    <submittedName>
        <fullName evidence="4">Cytoskeletal protein RodZ</fullName>
    </submittedName>
</protein>
<dbReference type="EMBL" id="RJVA01000011">
    <property type="protein sequence ID" value="ROQ93267.1"/>
    <property type="molecule type" value="Genomic_DNA"/>
</dbReference>
<dbReference type="PROSITE" id="PS50943">
    <property type="entry name" value="HTH_CROC1"/>
    <property type="match status" value="1"/>
</dbReference>
<keyword evidence="2" id="KW-1133">Transmembrane helix</keyword>
<dbReference type="Gene3D" id="1.10.260.40">
    <property type="entry name" value="lambda repressor-like DNA-binding domains"/>
    <property type="match status" value="1"/>
</dbReference>
<dbReference type="Proteomes" id="UP000276223">
    <property type="component" value="Unassembled WGS sequence"/>
</dbReference>
<dbReference type="InterPro" id="IPR001387">
    <property type="entry name" value="Cro/C1-type_HTH"/>
</dbReference>
<keyword evidence="2" id="KW-0812">Transmembrane</keyword>
<evidence type="ECO:0000256" key="2">
    <source>
        <dbReference type="SAM" id="Phobius"/>
    </source>
</evidence>
<evidence type="ECO:0000313" key="4">
    <source>
        <dbReference type="EMBL" id="ROQ93267.1"/>
    </source>
</evidence>
<dbReference type="RefSeq" id="WP_123289791.1">
    <property type="nucleotide sequence ID" value="NZ_RJVA01000011.1"/>
</dbReference>
<dbReference type="AlphaFoldDB" id="A0A3N1UXK1"/>
<keyword evidence="5" id="KW-1185">Reference proteome</keyword>
<dbReference type="InterPro" id="IPR050400">
    <property type="entry name" value="Bact_Cytoskel_RodZ"/>
</dbReference>
<dbReference type="PANTHER" id="PTHR34475:SF1">
    <property type="entry name" value="CYTOSKELETON PROTEIN RODZ"/>
    <property type="match status" value="1"/>
</dbReference>
<dbReference type="GO" id="GO:0003677">
    <property type="term" value="F:DNA binding"/>
    <property type="evidence" value="ECO:0007669"/>
    <property type="project" value="InterPro"/>
</dbReference>